<dbReference type="PROSITE" id="PS51751">
    <property type="entry name" value="EXPERA"/>
    <property type="match status" value="1"/>
</dbReference>
<evidence type="ECO:0000256" key="6">
    <source>
        <dbReference type="ARBA" id="ARBA00023136"/>
    </source>
</evidence>
<feature type="transmembrane region" description="Helical" evidence="8">
    <location>
        <begin position="75"/>
        <end position="95"/>
    </location>
</feature>
<dbReference type="InterPro" id="IPR033118">
    <property type="entry name" value="EXPERA"/>
</dbReference>
<dbReference type="PANTHER" id="PTHR31204:SF1">
    <property type="entry name" value="SIGMA INTRACELLULAR RECEPTOR 2"/>
    <property type="match status" value="1"/>
</dbReference>
<feature type="transmembrane region" description="Helical" evidence="8">
    <location>
        <begin position="115"/>
        <end position="136"/>
    </location>
</feature>
<dbReference type="InterPro" id="IPR016964">
    <property type="entry name" value="Sigma2_recept"/>
</dbReference>
<keyword evidence="6 7" id="KW-0472">Membrane</keyword>
<dbReference type="PANTHER" id="PTHR31204">
    <property type="entry name" value="SIGMA INTRACELLULAR RECEPTOR 2"/>
    <property type="match status" value="1"/>
</dbReference>
<gene>
    <name evidence="10" type="ORF">ASEP1449_LOCUS11099</name>
</gene>
<keyword evidence="4" id="KW-0256">Endoplasmic reticulum</keyword>
<sequence>MMDSQAIVSREFYPQIILDTLEWYAETFKDPFMVPDSPPWFRSLILCELLLQVPFFFVSVYALWTPGNISGSGWFRSACMIYGAHTSTTLIPILATIASNPEINTAETATLFGFYLPYLILPLLLTIIAASSEDVFGPSKEKKS</sequence>
<keyword evidence="5 7" id="KW-1133">Transmembrane helix</keyword>
<feature type="transmembrane region" description="Helical" evidence="8">
    <location>
        <begin position="40"/>
        <end position="63"/>
    </location>
</feature>
<accession>A0A7S2UJB6</accession>
<proteinExistence type="inferred from homology"/>
<evidence type="ECO:0000256" key="4">
    <source>
        <dbReference type="ARBA" id="ARBA00022824"/>
    </source>
</evidence>
<dbReference type="EMBL" id="HBHQ01016623">
    <property type="protein sequence ID" value="CAD9819266.1"/>
    <property type="molecule type" value="Transcribed_RNA"/>
</dbReference>
<comment type="subcellular location">
    <subcellularLocation>
        <location evidence="1">Endoplasmic reticulum membrane</location>
        <topology evidence="1">Multi-pass membrane protein</topology>
    </subcellularLocation>
</comment>
<dbReference type="AlphaFoldDB" id="A0A7S2UJB6"/>
<evidence type="ECO:0000256" key="5">
    <source>
        <dbReference type="ARBA" id="ARBA00022989"/>
    </source>
</evidence>
<reference evidence="10" key="1">
    <citation type="submission" date="2021-01" db="EMBL/GenBank/DDBJ databases">
        <authorList>
            <person name="Corre E."/>
            <person name="Pelletier E."/>
            <person name="Niang G."/>
            <person name="Scheremetjew M."/>
            <person name="Finn R."/>
            <person name="Kale V."/>
            <person name="Holt S."/>
            <person name="Cochrane G."/>
            <person name="Meng A."/>
            <person name="Brown T."/>
            <person name="Cohen L."/>
        </authorList>
    </citation>
    <scope>NUCLEOTIDE SEQUENCE</scope>
    <source>
        <strain evidence="10">CCMP2084</strain>
    </source>
</reference>
<evidence type="ECO:0000256" key="3">
    <source>
        <dbReference type="ARBA" id="ARBA00022692"/>
    </source>
</evidence>
<comment type="similarity">
    <text evidence="2">Belongs to the TMEM97/sigma-2 receptor family.</text>
</comment>
<protein>
    <recommendedName>
        <fullName evidence="9">EXPERA domain-containing protein</fullName>
    </recommendedName>
</protein>
<dbReference type="PIRSF" id="PIRSF031032">
    <property type="entry name" value="TMP_97_prd"/>
    <property type="match status" value="1"/>
</dbReference>
<evidence type="ECO:0000256" key="7">
    <source>
        <dbReference type="PROSITE-ProRule" id="PRU01087"/>
    </source>
</evidence>
<organism evidence="10">
    <name type="scientific">Attheya septentrionalis</name>
    <dbReference type="NCBI Taxonomy" id="420275"/>
    <lineage>
        <taxon>Eukaryota</taxon>
        <taxon>Sar</taxon>
        <taxon>Stramenopiles</taxon>
        <taxon>Ochrophyta</taxon>
        <taxon>Bacillariophyta</taxon>
        <taxon>Coscinodiscophyceae</taxon>
        <taxon>Chaetocerotophycidae</taxon>
        <taxon>Chaetocerotales</taxon>
        <taxon>Attheyaceae</taxon>
        <taxon>Attheya</taxon>
    </lineage>
</organism>
<dbReference type="Pfam" id="PF05241">
    <property type="entry name" value="EBP"/>
    <property type="match status" value="1"/>
</dbReference>
<dbReference type="GO" id="GO:0005789">
    <property type="term" value="C:endoplasmic reticulum membrane"/>
    <property type="evidence" value="ECO:0007669"/>
    <property type="project" value="UniProtKB-SubCell"/>
</dbReference>
<evidence type="ECO:0000256" key="2">
    <source>
        <dbReference type="ARBA" id="ARBA00009096"/>
    </source>
</evidence>
<evidence type="ECO:0000259" key="9">
    <source>
        <dbReference type="PROSITE" id="PS51751"/>
    </source>
</evidence>
<feature type="domain" description="EXPERA" evidence="9">
    <location>
        <begin position="1"/>
        <end position="126"/>
    </location>
</feature>
<evidence type="ECO:0000256" key="1">
    <source>
        <dbReference type="ARBA" id="ARBA00004477"/>
    </source>
</evidence>
<evidence type="ECO:0000313" key="10">
    <source>
        <dbReference type="EMBL" id="CAD9819266.1"/>
    </source>
</evidence>
<dbReference type="InterPro" id="IPR051987">
    <property type="entry name" value="Sigma-2_receptor-like"/>
</dbReference>
<keyword evidence="3 7" id="KW-0812">Transmembrane</keyword>
<name>A0A7S2UJB6_9STRA</name>
<evidence type="ECO:0000256" key="8">
    <source>
        <dbReference type="SAM" id="Phobius"/>
    </source>
</evidence>